<dbReference type="Gene3D" id="1.10.1530.10">
    <property type="match status" value="1"/>
</dbReference>
<dbReference type="InterPro" id="IPR036111">
    <property type="entry name" value="Mal/L-sulfo/L-lacto_DH-like_sf"/>
</dbReference>
<proteinExistence type="inferred from homology"/>
<reference evidence="3 4" key="1">
    <citation type="submission" date="2024-11" db="EMBL/GenBank/DDBJ databases">
        <title>Adaptive evolution of stress response genes in parasites aligns with host niche diversity.</title>
        <authorList>
            <person name="Hahn C."/>
            <person name="Resl P."/>
        </authorList>
    </citation>
    <scope>NUCLEOTIDE SEQUENCE [LARGE SCALE GENOMIC DNA]</scope>
    <source>
        <strain evidence="3">EGGRZ-B1_66</strain>
        <tissue evidence="3">Body</tissue>
    </source>
</reference>
<evidence type="ECO:0000313" key="3">
    <source>
        <dbReference type="EMBL" id="KAL3312665.1"/>
    </source>
</evidence>
<organism evidence="3 4">
    <name type="scientific">Cichlidogyrus casuarinus</name>
    <dbReference type="NCBI Taxonomy" id="1844966"/>
    <lineage>
        <taxon>Eukaryota</taxon>
        <taxon>Metazoa</taxon>
        <taxon>Spiralia</taxon>
        <taxon>Lophotrochozoa</taxon>
        <taxon>Platyhelminthes</taxon>
        <taxon>Monogenea</taxon>
        <taxon>Monopisthocotylea</taxon>
        <taxon>Dactylogyridea</taxon>
        <taxon>Ancyrocephalidae</taxon>
        <taxon>Cichlidogyrus</taxon>
    </lineage>
</organism>
<dbReference type="InterPro" id="IPR003767">
    <property type="entry name" value="Malate/L-lactate_DH-like"/>
</dbReference>
<dbReference type="Gene3D" id="3.30.1370.60">
    <property type="entry name" value="Hypothetical oxidoreductase yiak, domain 2"/>
    <property type="match status" value="1"/>
</dbReference>
<dbReference type="Proteomes" id="UP001626550">
    <property type="component" value="Unassembled WGS sequence"/>
</dbReference>
<gene>
    <name evidence="3" type="ORF">Ciccas_008744</name>
</gene>
<accession>A0ABD2PZ13</accession>
<evidence type="ECO:0000313" key="4">
    <source>
        <dbReference type="Proteomes" id="UP001626550"/>
    </source>
</evidence>
<dbReference type="Pfam" id="PF02615">
    <property type="entry name" value="Ldh_2"/>
    <property type="match status" value="1"/>
</dbReference>
<comment type="similarity">
    <text evidence="1">Belongs to the LDH2/MDH2 oxidoreductase family.</text>
</comment>
<evidence type="ECO:0000256" key="2">
    <source>
        <dbReference type="ARBA" id="ARBA00023002"/>
    </source>
</evidence>
<keyword evidence="2" id="KW-0560">Oxidoreductase</keyword>
<dbReference type="AlphaFoldDB" id="A0ABD2PZ13"/>
<keyword evidence="4" id="KW-1185">Reference proteome</keyword>
<name>A0ABD2PZ13_9PLAT</name>
<protein>
    <recommendedName>
        <fullName evidence="5">Malate dehydrogenase</fullName>
    </recommendedName>
</protein>
<dbReference type="PANTHER" id="PTHR11091">
    <property type="entry name" value="OXIDOREDUCTASE-RELATED"/>
    <property type="match status" value="1"/>
</dbReference>
<dbReference type="InterPro" id="IPR043144">
    <property type="entry name" value="Mal/L-sulf/L-lact_DH-like_ah"/>
</dbReference>
<dbReference type="PANTHER" id="PTHR11091:SF0">
    <property type="entry name" value="MALATE DEHYDROGENASE"/>
    <property type="match status" value="1"/>
</dbReference>
<sequence>MRICKSSFRYINTPLQRCYSMTPSDYTVLISKAEVQDFCERCMKKVGTKPSHAQSLAKVLVEGDFRGHYSHGFNRLEMYVKDVEKKVCEINQEPKLVKETESTAYVDGMNVLGPVVGNFSMDIAIAKAKKTGIALGISFTNTSPLVYANRSKKASIGTNPIAFAAPTKDPKNEFVLDMATSAVAVGKIEMCKRKGHSLPAGWGADKEGKLTTKPSEAIEGGLLPLGGAELTSGYKGTGLGMMVEMFCGILSGATYGINVRKWMNTTRPADLGQAFMAINPHMFADGFSARADDYVNMIRNLPRADEAQPVLVAGDPEREHIKEVARDGGIFYPPVLIDSLDQLADRLQVPRLKCLKRN</sequence>
<dbReference type="EMBL" id="JBJKFK010001607">
    <property type="protein sequence ID" value="KAL3312665.1"/>
    <property type="molecule type" value="Genomic_DNA"/>
</dbReference>
<evidence type="ECO:0000256" key="1">
    <source>
        <dbReference type="ARBA" id="ARBA00006056"/>
    </source>
</evidence>
<dbReference type="GO" id="GO:0016491">
    <property type="term" value="F:oxidoreductase activity"/>
    <property type="evidence" value="ECO:0007669"/>
    <property type="project" value="UniProtKB-KW"/>
</dbReference>
<evidence type="ECO:0008006" key="5">
    <source>
        <dbReference type="Google" id="ProtNLM"/>
    </source>
</evidence>
<dbReference type="SUPFAM" id="SSF89733">
    <property type="entry name" value="L-sulfolactate dehydrogenase-like"/>
    <property type="match status" value="1"/>
</dbReference>
<comment type="caution">
    <text evidence="3">The sequence shown here is derived from an EMBL/GenBank/DDBJ whole genome shotgun (WGS) entry which is preliminary data.</text>
</comment>
<dbReference type="InterPro" id="IPR043143">
    <property type="entry name" value="Mal/L-sulf/L-lact_DH-like_NADP"/>
</dbReference>